<reference evidence="2" key="2">
    <citation type="submission" date="2023-01" db="EMBL/GenBank/DDBJ databases">
        <authorList>
            <person name="Sun Q."/>
            <person name="Evtushenko L."/>
        </authorList>
    </citation>
    <scope>NUCLEOTIDE SEQUENCE</scope>
    <source>
        <strain evidence="2">VKM Ac-1401</strain>
    </source>
</reference>
<accession>A0A9W6M1Z7</accession>
<keyword evidence="1" id="KW-1133">Transmembrane helix</keyword>
<proteinExistence type="predicted"/>
<evidence type="ECO:0000256" key="1">
    <source>
        <dbReference type="SAM" id="Phobius"/>
    </source>
</evidence>
<reference evidence="2" key="1">
    <citation type="journal article" date="2014" name="Int. J. Syst. Evol. Microbiol.">
        <title>Complete genome sequence of Corynebacterium casei LMG S-19264T (=DSM 44701T), isolated from a smear-ripened cheese.</title>
        <authorList>
            <consortium name="US DOE Joint Genome Institute (JGI-PGF)"/>
            <person name="Walter F."/>
            <person name="Albersmeier A."/>
            <person name="Kalinowski J."/>
            <person name="Ruckert C."/>
        </authorList>
    </citation>
    <scope>NUCLEOTIDE SEQUENCE</scope>
    <source>
        <strain evidence="2">VKM Ac-1401</strain>
    </source>
</reference>
<keyword evidence="3" id="KW-1185">Reference proteome</keyword>
<feature type="transmembrane region" description="Helical" evidence="1">
    <location>
        <begin position="107"/>
        <end position="127"/>
    </location>
</feature>
<protein>
    <submittedName>
        <fullName evidence="2">Uncharacterized protein</fullName>
    </submittedName>
</protein>
<feature type="transmembrane region" description="Helical" evidence="1">
    <location>
        <begin position="69"/>
        <end position="87"/>
    </location>
</feature>
<gene>
    <name evidence="2" type="ORF">GCM10017584_38460</name>
</gene>
<feature type="transmembrane region" description="Helical" evidence="1">
    <location>
        <begin position="134"/>
        <end position="155"/>
    </location>
</feature>
<evidence type="ECO:0000313" key="3">
    <source>
        <dbReference type="Proteomes" id="UP001142372"/>
    </source>
</evidence>
<sequence length="182" mass="18796">MLQNRVVGGATMGARAVPVDESAEATIRPLRRVPEFGPYGYLNLAVTAILIVGLVAAGEAGWLSRDGGVLVGTFAIILAISALSRWTRVHGSDADARFRAGPKNLAYWAQRSGNLGVAVIGVAALVSHYAGLHVLAIALLGVTLGALAGVAPTFFSTPPAAPTAVEQRSETIDVPDDDAIRS</sequence>
<dbReference type="AlphaFoldDB" id="A0A9W6M1Z7"/>
<evidence type="ECO:0000313" key="2">
    <source>
        <dbReference type="EMBL" id="GLJ78272.1"/>
    </source>
</evidence>
<comment type="caution">
    <text evidence="2">The sequence shown here is derived from an EMBL/GenBank/DDBJ whole genome shotgun (WGS) entry which is preliminary data.</text>
</comment>
<dbReference type="Proteomes" id="UP001142372">
    <property type="component" value="Unassembled WGS sequence"/>
</dbReference>
<keyword evidence="1" id="KW-0812">Transmembrane</keyword>
<dbReference type="EMBL" id="BSEN01000015">
    <property type="protein sequence ID" value="GLJ78272.1"/>
    <property type="molecule type" value="Genomic_DNA"/>
</dbReference>
<organism evidence="2 3">
    <name type="scientific">Leifsonia poae</name>
    <dbReference type="NCBI Taxonomy" id="110933"/>
    <lineage>
        <taxon>Bacteria</taxon>
        <taxon>Bacillati</taxon>
        <taxon>Actinomycetota</taxon>
        <taxon>Actinomycetes</taxon>
        <taxon>Micrococcales</taxon>
        <taxon>Microbacteriaceae</taxon>
        <taxon>Leifsonia</taxon>
    </lineage>
</organism>
<dbReference type="RefSeq" id="WP_271178859.1">
    <property type="nucleotide sequence ID" value="NZ_BAAAJO010000003.1"/>
</dbReference>
<feature type="transmembrane region" description="Helical" evidence="1">
    <location>
        <begin position="39"/>
        <end position="57"/>
    </location>
</feature>
<keyword evidence="1" id="KW-0472">Membrane</keyword>
<name>A0A9W6M1Z7_9MICO</name>